<organism evidence="1 2">
    <name type="scientific">Candidatus Acidianus copahuensis</name>
    <dbReference type="NCBI Taxonomy" id="1160895"/>
    <lineage>
        <taxon>Archaea</taxon>
        <taxon>Thermoproteota</taxon>
        <taxon>Thermoprotei</taxon>
        <taxon>Sulfolobales</taxon>
        <taxon>Sulfolobaceae</taxon>
        <taxon>Acidianus</taxon>
    </lineage>
</organism>
<protein>
    <recommendedName>
        <fullName evidence="3">DUF929 domain-containing protein</fullName>
    </recommendedName>
</protein>
<dbReference type="AlphaFoldDB" id="A0A031LST3"/>
<evidence type="ECO:0000313" key="1">
    <source>
        <dbReference type="EMBL" id="EZQ10881.1"/>
    </source>
</evidence>
<sequence length="223" mass="24550">MITLVLAIILILGTSPLFEIPMNSIIKVSSQNLNPNGGTCVILISWYGCPFGAADSWSIYLALSSFGKLNFTYGHSDPLDAYPNTPALIFTGFSPNSSIEFKFVYLYNEFLNSTANGTKVSNYVTYGLNKIKEEFPWTYSIIKEYVTEKWASGGFFQPAAYLGNPPHIPTTILITGKQGTYILIGYIYNPSVISGLSPQFVMSHINSIPQIERGSKTIEALLS</sequence>
<accession>A0A031LST3</accession>
<dbReference type="STRING" id="1160895.CM19_03365"/>
<evidence type="ECO:0008006" key="3">
    <source>
        <dbReference type="Google" id="ProtNLM"/>
    </source>
</evidence>
<reference evidence="1 2" key="1">
    <citation type="submission" date="2014-03" db="EMBL/GenBank/DDBJ databases">
        <title>Draft genome sequence of the novel thermoacidophilic archaea Acidianus copahuensis ALE1 strain, isolated from Copahue volcanic area in Neuquen Argentina.</title>
        <authorList>
            <person name="Urbieta M.S."/>
            <person name="Rascovan N."/>
            <person name="Castro C."/>
            <person name="Revale S."/>
            <person name="Giaveno M.A."/>
            <person name="Vazquez M.P."/>
            <person name="Donati E.R."/>
        </authorList>
    </citation>
    <scope>NUCLEOTIDE SEQUENCE [LARGE SCALE GENOMIC DNA]</scope>
    <source>
        <strain evidence="1 2">ALE1</strain>
    </source>
</reference>
<name>A0A031LST3_9CREN</name>
<comment type="caution">
    <text evidence="1">The sequence shown here is derived from an EMBL/GenBank/DDBJ whole genome shotgun (WGS) entry which is preliminary data.</text>
</comment>
<gene>
    <name evidence="1" type="ORF">CM19_03365</name>
</gene>
<dbReference type="Proteomes" id="UP000024332">
    <property type="component" value="Unassembled WGS sequence"/>
</dbReference>
<keyword evidence="2" id="KW-1185">Reference proteome</keyword>
<evidence type="ECO:0000313" key="2">
    <source>
        <dbReference type="Proteomes" id="UP000024332"/>
    </source>
</evidence>
<dbReference type="InterPro" id="IPR009272">
    <property type="entry name" value="DUF929"/>
</dbReference>
<dbReference type="EMBL" id="JFZT01000019">
    <property type="protein sequence ID" value="EZQ10881.1"/>
    <property type="molecule type" value="Genomic_DNA"/>
</dbReference>
<dbReference type="Pfam" id="PF06053">
    <property type="entry name" value="DUF929"/>
    <property type="match status" value="1"/>
</dbReference>
<proteinExistence type="predicted"/>